<dbReference type="Gene3D" id="3.30.1310.20">
    <property type="entry name" value="PRTase-like"/>
    <property type="match status" value="1"/>
</dbReference>
<dbReference type="InterPro" id="IPR000836">
    <property type="entry name" value="PRTase_dom"/>
</dbReference>
<proteinExistence type="predicted"/>
<reference evidence="2 3" key="1">
    <citation type="submission" date="2019-04" db="EMBL/GenBank/DDBJ databases">
        <title>Natronomonas sp. F20-122 a newhaloarchaeon isolated from a saline saltern of Isla Bacuta, Huelva, Spain.</title>
        <authorList>
            <person name="Duran-Viseras A."/>
            <person name="Sanchez-Porro C."/>
            <person name="Ventosa A."/>
        </authorList>
    </citation>
    <scope>NUCLEOTIDE SEQUENCE [LARGE SCALE GENOMIC DNA]</scope>
    <source>
        <strain evidence="2 3">F20-122</strain>
    </source>
</reference>
<dbReference type="Gene3D" id="3.40.50.2020">
    <property type="match status" value="1"/>
</dbReference>
<dbReference type="InterPro" id="IPR029057">
    <property type="entry name" value="PRTase-like"/>
</dbReference>
<dbReference type="AlphaFoldDB" id="A0A4U5J756"/>
<gene>
    <name evidence="2" type="ORF">DM868_14690</name>
</gene>
<evidence type="ECO:0000259" key="1">
    <source>
        <dbReference type="Pfam" id="PF00156"/>
    </source>
</evidence>
<keyword evidence="2" id="KW-0328">Glycosyltransferase</keyword>
<sequence>MFADRTDAGRQLADVVAERDLDADIVLAIPRGGLPVGRAVADGLGVALDVVAARKLGAPSNPELAIGAVASDGTVWRNDSLIEELGVSGTYVEATIEREREVAREKADRYRGGRSPPDVAGRTVLLVDDGIATGATAIACIRSLKNAGVARVVVAVPVASPETVDRLHEEADDVLCVETPVHFGAVGAFYHNFEQVTDEEAMAYLEPDE</sequence>
<comment type="caution">
    <text evidence="2">The sequence shown here is derived from an EMBL/GenBank/DDBJ whole genome shotgun (WGS) entry which is preliminary data.</text>
</comment>
<keyword evidence="3" id="KW-1185">Reference proteome</keyword>
<accession>A0A4U5J756</accession>
<feature type="domain" description="Phosphoribosyltransferase" evidence="1">
    <location>
        <begin position="20"/>
        <end position="190"/>
    </location>
</feature>
<dbReference type="CDD" id="cd06223">
    <property type="entry name" value="PRTases_typeI"/>
    <property type="match status" value="1"/>
</dbReference>
<dbReference type="RefSeq" id="WP_137277591.1">
    <property type="nucleotide sequence ID" value="NZ_QKNX01000009.1"/>
</dbReference>
<evidence type="ECO:0000313" key="2">
    <source>
        <dbReference type="EMBL" id="TKR24474.1"/>
    </source>
</evidence>
<dbReference type="Proteomes" id="UP000308037">
    <property type="component" value="Unassembled WGS sequence"/>
</dbReference>
<dbReference type="GO" id="GO:0016757">
    <property type="term" value="F:glycosyltransferase activity"/>
    <property type="evidence" value="ECO:0007669"/>
    <property type="project" value="UniProtKB-KW"/>
</dbReference>
<organism evidence="2 3">
    <name type="scientific">Natronomonas salsuginis</name>
    <dbReference type="NCBI Taxonomy" id="2217661"/>
    <lineage>
        <taxon>Archaea</taxon>
        <taxon>Methanobacteriati</taxon>
        <taxon>Methanobacteriota</taxon>
        <taxon>Stenosarchaea group</taxon>
        <taxon>Halobacteria</taxon>
        <taxon>Halobacteriales</taxon>
        <taxon>Natronomonadaceae</taxon>
        <taxon>Natronomonas</taxon>
    </lineage>
</organism>
<name>A0A4U5J756_9EURY</name>
<evidence type="ECO:0000313" key="3">
    <source>
        <dbReference type="Proteomes" id="UP000308037"/>
    </source>
</evidence>
<dbReference type="OrthoDB" id="56536at2157"/>
<dbReference type="SUPFAM" id="SSF53271">
    <property type="entry name" value="PRTase-like"/>
    <property type="match status" value="1"/>
</dbReference>
<protein>
    <submittedName>
        <fullName evidence="2">Phosphoribosyltransferase</fullName>
    </submittedName>
</protein>
<keyword evidence="2" id="KW-0808">Transferase</keyword>
<dbReference type="EMBL" id="QKNX01000009">
    <property type="protein sequence ID" value="TKR24474.1"/>
    <property type="molecule type" value="Genomic_DNA"/>
</dbReference>
<dbReference type="Pfam" id="PF00156">
    <property type="entry name" value="Pribosyltran"/>
    <property type="match status" value="1"/>
</dbReference>